<dbReference type="AlphaFoldDB" id="A0A4S4NA58"/>
<dbReference type="Proteomes" id="UP000306602">
    <property type="component" value="Unassembled WGS sequence"/>
</dbReference>
<evidence type="ECO:0000313" key="2">
    <source>
        <dbReference type="Proteomes" id="UP000306602"/>
    </source>
</evidence>
<keyword evidence="2" id="KW-1185">Reference proteome</keyword>
<dbReference type="EMBL" id="SRKY01000004">
    <property type="protein sequence ID" value="THH35317.1"/>
    <property type="molecule type" value="Genomic_DNA"/>
</dbReference>
<comment type="caution">
    <text evidence="1">The sequence shown here is derived from an EMBL/GenBank/DDBJ whole genome shotgun (WGS) entry which is preliminary data.</text>
</comment>
<dbReference type="NCBIfam" id="NF009270">
    <property type="entry name" value="PRK12627.1"/>
    <property type="match status" value="1"/>
</dbReference>
<accession>A0A4S4NA58</accession>
<evidence type="ECO:0000313" key="1">
    <source>
        <dbReference type="EMBL" id="THH35317.1"/>
    </source>
</evidence>
<sequence>MFENLDVFKMSSAMASHAGRRQALTAQNAANVDTPGYRAKRLPSFADLTQSPDQHPALRATRAGHLYGVGAEVTHARVTEERNDPAPDGNTVSVEREMLESVSATREHSRALAIYKSALTILQTTLSRS</sequence>
<name>A0A4S4NA58_9RHOB</name>
<gene>
    <name evidence="1" type="ORF">E4Z66_15990</name>
</gene>
<proteinExistence type="predicted"/>
<organism evidence="1 2">
    <name type="scientific">Aliishimia ponticola</name>
    <dbReference type="NCBI Taxonomy" id="2499833"/>
    <lineage>
        <taxon>Bacteria</taxon>
        <taxon>Pseudomonadati</taxon>
        <taxon>Pseudomonadota</taxon>
        <taxon>Alphaproteobacteria</taxon>
        <taxon>Rhodobacterales</taxon>
        <taxon>Paracoccaceae</taxon>
        <taxon>Aliishimia</taxon>
    </lineage>
</organism>
<protein>
    <submittedName>
        <fullName evidence="1">FlgB family protein</fullName>
    </submittedName>
</protein>
<reference evidence="1 2" key="1">
    <citation type="submission" date="2019-04" db="EMBL/GenBank/DDBJ databases">
        <title>Shimia ponticola sp. nov., isolated from seawater.</title>
        <authorList>
            <person name="Kim Y.-O."/>
            <person name="Yoon J.-H."/>
        </authorList>
    </citation>
    <scope>NUCLEOTIDE SEQUENCE [LARGE SCALE GENOMIC DNA]</scope>
    <source>
        <strain evidence="1 2">MYP11</strain>
    </source>
</reference>
<dbReference type="OrthoDB" id="9788334at2"/>
<dbReference type="RefSeq" id="WP_136464049.1">
    <property type="nucleotide sequence ID" value="NZ_SRKY01000004.1"/>
</dbReference>